<gene>
    <name evidence="1" type="ORF">AVEN_263961_1</name>
</gene>
<name>A0A4Y2HNC9_ARAVE</name>
<evidence type="ECO:0000313" key="1">
    <source>
        <dbReference type="EMBL" id="GBM66904.1"/>
    </source>
</evidence>
<reference evidence="1 2" key="1">
    <citation type="journal article" date="2019" name="Sci. Rep.">
        <title>Orb-weaving spider Araneus ventricosus genome elucidates the spidroin gene catalogue.</title>
        <authorList>
            <person name="Kono N."/>
            <person name="Nakamura H."/>
            <person name="Ohtoshi R."/>
            <person name="Moran D.A.P."/>
            <person name="Shinohara A."/>
            <person name="Yoshida Y."/>
            <person name="Fujiwara M."/>
            <person name="Mori M."/>
            <person name="Tomita M."/>
            <person name="Arakawa K."/>
        </authorList>
    </citation>
    <scope>NUCLEOTIDE SEQUENCE [LARGE SCALE GENOMIC DNA]</scope>
</reference>
<proteinExistence type="predicted"/>
<evidence type="ECO:0000313" key="2">
    <source>
        <dbReference type="Proteomes" id="UP000499080"/>
    </source>
</evidence>
<dbReference type="EMBL" id="BGPR01002051">
    <property type="protein sequence ID" value="GBM66904.1"/>
    <property type="molecule type" value="Genomic_DNA"/>
</dbReference>
<comment type="caution">
    <text evidence="1">The sequence shown here is derived from an EMBL/GenBank/DDBJ whole genome shotgun (WGS) entry which is preliminary data.</text>
</comment>
<sequence>MEVESNDRLQLAQSGFAKDKEFQRFKLKEKTPTAVCIVSRERKRADKNDKQCLFCNKFRNMSECYADMLLEEKREVLKKKDAKVLLSLRNLSTLFLTVLVKIINFNRSGIVRGLFDTGAQWSFKRKDIADKLGLKPVDQEMLSQGLLGGSETKQEYHNIY</sequence>
<dbReference type="Proteomes" id="UP000499080">
    <property type="component" value="Unassembled WGS sequence"/>
</dbReference>
<dbReference type="AlphaFoldDB" id="A0A4Y2HNC9"/>
<organism evidence="1 2">
    <name type="scientific">Araneus ventricosus</name>
    <name type="common">Orbweaver spider</name>
    <name type="synonym">Epeira ventricosa</name>
    <dbReference type="NCBI Taxonomy" id="182803"/>
    <lineage>
        <taxon>Eukaryota</taxon>
        <taxon>Metazoa</taxon>
        <taxon>Ecdysozoa</taxon>
        <taxon>Arthropoda</taxon>
        <taxon>Chelicerata</taxon>
        <taxon>Arachnida</taxon>
        <taxon>Araneae</taxon>
        <taxon>Araneomorphae</taxon>
        <taxon>Entelegynae</taxon>
        <taxon>Araneoidea</taxon>
        <taxon>Araneidae</taxon>
        <taxon>Araneus</taxon>
    </lineage>
</organism>
<protein>
    <submittedName>
        <fullName evidence="1">Uncharacterized protein</fullName>
    </submittedName>
</protein>
<keyword evidence="2" id="KW-1185">Reference proteome</keyword>
<accession>A0A4Y2HNC9</accession>